<proteinExistence type="evidence at transcript level"/>
<organism evidence="1">
    <name type="scientific">Triatoma infestans</name>
    <name type="common">Assassin bug</name>
    <dbReference type="NCBI Taxonomy" id="30076"/>
    <lineage>
        <taxon>Eukaryota</taxon>
        <taxon>Metazoa</taxon>
        <taxon>Ecdysozoa</taxon>
        <taxon>Arthropoda</taxon>
        <taxon>Hexapoda</taxon>
        <taxon>Insecta</taxon>
        <taxon>Pterygota</taxon>
        <taxon>Neoptera</taxon>
        <taxon>Paraneoptera</taxon>
        <taxon>Hemiptera</taxon>
        <taxon>Heteroptera</taxon>
        <taxon>Panheteroptera</taxon>
        <taxon>Cimicomorpha</taxon>
        <taxon>Reduviidae</taxon>
        <taxon>Triatominae</taxon>
        <taxon>Triatoma</taxon>
    </lineage>
</organism>
<dbReference type="EMBL" id="GBBI01004531">
    <property type="protein sequence ID" value="JAC14181.1"/>
    <property type="molecule type" value="mRNA"/>
</dbReference>
<protein>
    <submittedName>
        <fullName evidence="1">Uncharacterized protein</fullName>
    </submittedName>
</protein>
<accession>A0A023EZH9</accession>
<reference evidence="1" key="1">
    <citation type="journal article" date="2014" name="PLoS Negl. Trop. Dis.">
        <title>An updated insight into the Sialotranscriptome of Triatoma infestans: developmental stage and geographic variations.</title>
        <authorList>
            <person name="Schwarz A."/>
            <person name="Medrano-Mercado N."/>
            <person name="Schaub G.A."/>
            <person name="Struchiner C.J."/>
            <person name="Bargues M.D."/>
            <person name="Levy M.Z."/>
            <person name="Ribeiro J.M."/>
        </authorList>
    </citation>
    <scope>NUCLEOTIDE SEQUENCE</scope>
    <source>
        <strain evidence="1">Chile</strain>
        <tissue evidence="1">Salivary glands</tissue>
    </source>
</reference>
<name>A0A023EZH9_TRIIF</name>
<sequence length="86" mass="9827">KANQKNVTVLMDKSDYNEKMNSLLSDTTTYKPLKSDPTNKEQSDFNIHIKQLKIGGQIDKQTYYNLIDHNATAPRAYGFPKIHKIG</sequence>
<dbReference type="AlphaFoldDB" id="A0A023EZH9"/>
<feature type="non-terminal residue" evidence="1">
    <location>
        <position position="1"/>
    </location>
</feature>
<feature type="non-terminal residue" evidence="1">
    <location>
        <position position="86"/>
    </location>
</feature>
<evidence type="ECO:0000313" key="1">
    <source>
        <dbReference type="EMBL" id="JAC14181.1"/>
    </source>
</evidence>